<dbReference type="InterPro" id="IPR031348">
    <property type="entry name" value="PigL_N"/>
</dbReference>
<evidence type="ECO:0000259" key="2">
    <source>
        <dbReference type="Pfam" id="PF17111"/>
    </source>
</evidence>
<gene>
    <name evidence="3" type="ORF">PV08_05523</name>
</gene>
<dbReference type="VEuPathDB" id="FungiDB:PV08_05523"/>
<dbReference type="HOGENOM" id="CLU_808876_0_0_1"/>
<dbReference type="AlphaFoldDB" id="A0A0D1ZRU0"/>
<dbReference type="OrthoDB" id="5431013at2759"/>
<dbReference type="GeneID" id="27332606"/>
<dbReference type="STRING" id="91928.A0A0D1ZRU0"/>
<keyword evidence="4" id="KW-1185">Reference proteome</keyword>
<evidence type="ECO:0000313" key="4">
    <source>
        <dbReference type="Proteomes" id="UP000053328"/>
    </source>
</evidence>
<protein>
    <recommendedName>
        <fullName evidence="2">Azaphilone pigments biosynthesis cluster protein L N-terminal domain-containing protein</fullName>
    </recommendedName>
</protein>
<keyword evidence="1" id="KW-0175">Coiled coil</keyword>
<reference evidence="3 4" key="1">
    <citation type="submission" date="2015-01" db="EMBL/GenBank/DDBJ databases">
        <title>The Genome Sequence of Exophiala spinifera CBS89968.</title>
        <authorList>
            <consortium name="The Broad Institute Genomics Platform"/>
            <person name="Cuomo C."/>
            <person name="de Hoog S."/>
            <person name="Gorbushina A."/>
            <person name="Stielow B."/>
            <person name="Teixiera M."/>
            <person name="Abouelleil A."/>
            <person name="Chapman S.B."/>
            <person name="Priest M."/>
            <person name="Young S.K."/>
            <person name="Wortman J."/>
            <person name="Nusbaum C."/>
            <person name="Birren B."/>
        </authorList>
    </citation>
    <scope>NUCLEOTIDE SEQUENCE [LARGE SCALE GENOMIC DNA]</scope>
    <source>
        <strain evidence="3 4">CBS 89968</strain>
    </source>
</reference>
<dbReference type="Pfam" id="PF17111">
    <property type="entry name" value="PigL_N"/>
    <property type="match status" value="1"/>
</dbReference>
<sequence length="320" mass="35930">MSGIEILGVAASVIQIADLGARLSVKLFTFSRKIKAADKSIDSISQEIAATGAVLHQLGNELSKDENAELCSKEALATTKDLVDRCMDVFNDLNSSLDGNLSSNSIVAGWKQRLKFPFLEEQIQLLRTNMERLKSSLLIMLNVLIFAAQARRELIEILIEEKNDSERRYQQAQQAIGEASAKRPDKEANETVTGHPLPYGTVNAVVNAGPRPVTALGQIDASETRRTPPPFGLRFRLEEIRNHGIAIRTLLTEVNSFNREMIGYDFRDKLQRGILGAHWQQWAPLREVYGEKVLMDAFSEQPEVVWPWPSSAYLFNLHWE</sequence>
<dbReference type="RefSeq" id="XP_016235693.1">
    <property type="nucleotide sequence ID" value="XM_016379866.1"/>
</dbReference>
<dbReference type="PANTHER" id="PTHR36167">
    <property type="entry name" value="C2H2 FINGER DOMAIN TRANSCRIPTION FACTOR (EUROFUNG)-RELATED"/>
    <property type="match status" value="1"/>
</dbReference>
<dbReference type="EMBL" id="KN847495">
    <property type="protein sequence ID" value="KIW15477.1"/>
    <property type="molecule type" value="Genomic_DNA"/>
</dbReference>
<dbReference type="PANTHER" id="PTHR36167:SF4">
    <property type="entry name" value="FUNGAL N-TERMINAL DOMAIN-CONTAINING PROTEIN"/>
    <property type="match status" value="1"/>
</dbReference>
<organism evidence="3 4">
    <name type="scientific">Exophiala spinifera</name>
    <dbReference type="NCBI Taxonomy" id="91928"/>
    <lineage>
        <taxon>Eukaryota</taxon>
        <taxon>Fungi</taxon>
        <taxon>Dikarya</taxon>
        <taxon>Ascomycota</taxon>
        <taxon>Pezizomycotina</taxon>
        <taxon>Eurotiomycetes</taxon>
        <taxon>Chaetothyriomycetidae</taxon>
        <taxon>Chaetothyriales</taxon>
        <taxon>Herpotrichiellaceae</taxon>
        <taxon>Exophiala</taxon>
    </lineage>
</organism>
<evidence type="ECO:0000313" key="3">
    <source>
        <dbReference type="EMBL" id="KIW15477.1"/>
    </source>
</evidence>
<proteinExistence type="predicted"/>
<evidence type="ECO:0000256" key="1">
    <source>
        <dbReference type="SAM" id="Coils"/>
    </source>
</evidence>
<feature type="domain" description="Azaphilone pigments biosynthesis cluster protein L N-terminal" evidence="2">
    <location>
        <begin position="5"/>
        <end position="189"/>
    </location>
</feature>
<dbReference type="GO" id="GO:0006355">
    <property type="term" value="P:regulation of DNA-templated transcription"/>
    <property type="evidence" value="ECO:0007669"/>
    <property type="project" value="InterPro"/>
</dbReference>
<dbReference type="InterPro" id="IPR039327">
    <property type="entry name" value="CON7-like"/>
</dbReference>
<dbReference type="Proteomes" id="UP000053328">
    <property type="component" value="Unassembled WGS sequence"/>
</dbReference>
<name>A0A0D1ZRU0_9EURO</name>
<accession>A0A0D1ZRU0</accession>
<feature type="coiled-coil region" evidence="1">
    <location>
        <begin position="155"/>
        <end position="182"/>
    </location>
</feature>